<proteinExistence type="predicted"/>
<accession>A0A0L8KJY4</accession>
<evidence type="ECO:0000256" key="1">
    <source>
        <dbReference type="SAM" id="SignalP"/>
    </source>
</evidence>
<feature type="chain" id="PRO_5005585334" description="Lipoprotein" evidence="1">
    <location>
        <begin position="29"/>
        <end position="202"/>
    </location>
</feature>
<gene>
    <name evidence="2" type="ORF">ADK34_16365</name>
</gene>
<organism evidence="2 3">
    <name type="scientific">Streptomyces viridochromogenes</name>
    <dbReference type="NCBI Taxonomy" id="1938"/>
    <lineage>
        <taxon>Bacteria</taxon>
        <taxon>Bacillati</taxon>
        <taxon>Actinomycetota</taxon>
        <taxon>Actinomycetes</taxon>
        <taxon>Kitasatosporales</taxon>
        <taxon>Streptomycetaceae</taxon>
        <taxon>Streptomyces</taxon>
    </lineage>
</organism>
<name>A0A0L8KJY4_STRVR</name>
<dbReference type="PATRIC" id="fig|1938.6.peg.3544"/>
<dbReference type="PROSITE" id="PS51318">
    <property type="entry name" value="TAT"/>
    <property type="match status" value="1"/>
</dbReference>
<sequence length="202" mass="21251">MNKLRIALATAAAAALGLAALATAPAQAAAQPAFLAASQMPPSSTPWTATQVFAGVPENGGVLCAPYKIPAQNTRYREFSTELDTNGVQVTTVARTEADAVKLVDTLRKALAGCGPLLERQNPGLRAVSASHGKLAVEEGAWVYSLDTADPQIGTTDIHLFSVGRDGRTVTLVRWGQMGDFDDAPLTAFKTTTRTAVNKLWT</sequence>
<evidence type="ECO:0000313" key="3">
    <source>
        <dbReference type="Proteomes" id="UP000037023"/>
    </source>
</evidence>
<evidence type="ECO:0008006" key="4">
    <source>
        <dbReference type="Google" id="ProtNLM"/>
    </source>
</evidence>
<dbReference type="EMBL" id="LGUP01000143">
    <property type="protein sequence ID" value="KOG26176.1"/>
    <property type="molecule type" value="Genomic_DNA"/>
</dbReference>
<dbReference type="RefSeq" id="WP_033205497.1">
    <property type="nucleotide sequence ID" value="NZ_LGUP01000143.1"/>
</dbReference>
<keyword evidence="1" id="KW-0732">Signal</keyword>
<dbReference type="AlphaFoldDB" id="A0A0L8KJY4"/>
<feature type="signal peptide" evidence="1">
    <location>
        <begin position="1"/>
        <end position="28"/>
    </location>
</feature>
<protein>
    <recommendedName>
        <fullName evidence="4">Lipoprotein</fullName>
    </recommendedName>
</protein>
<reference evidence="2 3" key="1">
    <citation type="submission" date="2015-06" db="EMBL/GenBank/DDBJ databases">
        <authorList>
            <person name="Hoefler B.C."/>
            <person name="Straight P.D."/>
        </authorList>
    </citation>
    <scope>NUCLEOTIDE SEQUENCE [LARGE SCALE GENOMIC DNA]</scope>
    <source>
        <strain evidence="2 3">NRRL 3427</strain>
    </source>
</reference>
<dbReference type="InterPro" id="IPR006311">
    <property type="entry name" value="TAT_signal"/>
</dbReference>
<dbReference type="Proteomes" id="UP000037023">
    <property type="component" value="Unassembled WGS sequence"/>
</dbReference>
<comment type="caution">
    <text evidence="2">The sequence shown here is derived from an EMBL/GenBank/DDBJ whole genome shotgun (WGS) entry which is preliminary data.</text>
</comment>
<evidence type="ECO:0000313" key="2">
    <source>
        <dbReference type="EMBL" id="KOG26176.1"/>
    </source>
</evidence>
<dbReference type="OrthoDB" id="4322593at2"/>